<protein>
    <submittedName>
        <fullName evidence="2">Uncharacterized protein</fullName>
    </submittedName>
</protein>
<dbReference type="AlphaFoldDB" id="A0A3N4M3J9"/>
<dbReference type="InParanoid" id="A0A3N4M3J9"/>
<keyword evidence="3" id="KW-1185">Reference proteome</keyword>
<dbReference type="EMBL" id="ML121527">
    <property type="protein sequence ID" value="RPB29743.1"/>
    <property type="molecule type" value="Genomic_DNA"/>
</dbReference>
<feature type="region of interest" description="Disordered" evidence="1">
    <location>
        <begin position="241"/>
        <end position="293"/>
    </location>
</feature>
<evidence type="ECO:0000256" key="1">
    <source>
        <dbReference type="SAM" id="MobiDB-lite"/>
    </source>
</evidence>
<feature type="compositionally biased region" description="Basic and acidic residues" evidence="1">
    <location>
        <begin position="157"/>
        <end position="166"/>
    </location>
</feature>
<proteinExistence type="predicted"/>
<evidence type="ECO:0000313" key="2">
    <source>
        <dbReference type="EMBL" id="RPB29743.1"/>
    </source>
</evidence>
<organism evidence="2 3">
    <name type="scientific">Terfezia boudieri ATCC MYA-4762</name>
    <dbReference type="NCBI Taxonomy" id="1051890"/>
    <lineage>
        <taxon>Eukaryota</taxon>
        <taxon>Fungi</taxon>
        <taxon>Dikarya</taxon>
        <taxon>Ascomycota</taxon>
        <taxon>Pezizomycotina</taxon>
        <taxon>Pezizomycetes</taxon>
        <taxon>Pezizales</taxon>
        <taxon>Pezizaceae</taxon>
        <taxon>Terfezia</taxon>
    </lineage>
</organism>
<evidence type="ECO:0000313" key="3">
    <source>
        <dbReference type="Proteomes" id="UP000267821"/>
    </source>
</evidence>
<feature type="compositionally biased region" description="Low complexity" evidence="1">
    <location>
        <begin position="241"/>
        <end position="284"/>
    </location>
</feature>
<accession>A0A3N4M3J9</accession>
<dbReference type="OrthoDB" id="5415064at2759"/>
<name>A0A3N4M3J9_9PEZI</name>
<feature type="region of interest" description="Disordered" evidence="1">
    <location>
        <begin position="394"/>
        <end position="416"/>
    </location>
</feature>
<sequence length="431" mass="48633">MTYRFNTTTTTTTEMQYEHRHSSHGTSRRHRSKEHKKSEKHVYYLFKNASERKSWARVERSQMIISGNALEKELARSREVGKDAETVMSLLPPTQLKHISKLRAELNEQEESSRYEWKVASLGQEKAIAGNTPSMWCIMHREKKERTEKKERKEKKEKKERTEKVSKSSKHGSKTNDLPALTHEELQQFFIQQYVVTAHTQCYQPSYVQPGGTSPSSYNPAQPAVQEISSTPSIGGIYSRYTSSESSVDSDSHSSGYSSDAESVSSNLTTASTASSSSNSSVATPQSPRAPLRGILKTKQPSDEVVIHNDASENSEQDPLRYSSVSKNPSAHSYIGTAPHAMKDFTESREKGYLAEYQLDTASNVTSSSATSRKTRFSDEASFCIAYDYESAEESEGDVYYREQEERRRRKRRTVEPGALAVSKYVQYGSD</sequence>
<feature type="region of interest" description="Disordered" evidence="1">
    <location>
        <begin position="309"/>
        <end position="328"/>
    </location>
</feature>
<feature type="compositionally biased region" description="Basic residues" evidence="1">
    <location>
        <begin position="21"/>
        <end position="35"/>
    </location>
</feature>
<feature type="compositionally biased region" description="Basic and acidic residues" evidence="1">
    <location>
        <begin position="139"/>
        <end position="151"/>
    </location>
</feature>
<feature type="region of interest" description="Disordered" evidence="1">
    <location>
        <begin position="137"/>
        <end position="178"/>
    </location>
</feature>
<dbReference type="Proteomes" id="UP000267821">
    <property type="component" value="Unassembled WGS sequence"/>
</dbReference>
<feature type="region of interest" description="Disordered" evidence="1">
    <location>
        <begin position="1"/>
        <end position="38"/>
    </location>
</feature>
<reference evidence="2 3" key="1">
    <citation type="journal article" date="2018" name="Nat. Ecol. Evol.">
        <title>Pezizomycetes genomes reveal the molecular basis of ectomycorrhizal truffle lifestyle.</title>
        <authorList>
            <person name="Murat C."/>
            <person name="Payen T."/>
            <person name="Noel B."/>
            <person name="Kuo A."/>
            <person name="Morin E."/>
            <person name="Chen J."/>
            <person name="Kohler A."/>
            <person name="Krizsan K."/>
            <person name="Balestrini R."/>
            <person name="Da Silva C."/>
            <person name="Montanini B."/>
            <person name="Hainaut M."/>
            <person name="Levati E."/>
            <person name="Barry K.W."/>
            <person name="Belfiori B."/>
            <person name="Cichocki N."/>
            <person name="Clum A."/>
            <person name="Dockter R.B."/>
            <person name="Fauchery L."/>
            <person name="Guy J."/>
            <person name="Iotti M."/>
            <person name="Le Tacon F."/>
            <person name="Lindquist E.A."/>
            <person name="Lipzen A."/>
            <person name="Malagnac F."/>
            <person name="Mello A."/>
            <person name="Molinier V."/>
            <person name="Miyauchi S."/>
            <person name="Poulain J."/>
            <person name="Riccioni C."/>
            <person name="Rubini A."/>
            <person name="Sitrit Y."/>
            <person name="Splivallo R."/>
            <person name="Traeger S."/>
            <person name="Wang M."/>
            <person name="Zifcakova L."/>
            <person name="Wipf D."/>
            <person name="Zambonelli A."/>
            <person name="Paolocci F."/>
            <person name="Nowrousian M."/>
            <person name="Ottonello S."/>
            <person name="Baldrian P."/>
            <person name="Spatafora J.W."/>
            <person name="Henrissat B."/>
            <person name="Nagy L.G."/>
            <person name="Aury J.M."/>
            <person name="Wincker P."/>
            <person name="Grigoriev I.V."/>
            <person name="Bonfante P."/>
            <person name="Martin F.M."/>
        </authorList>
    </citation>
    <scope>NUCLEOTIDE SEQUENCE [LARGE SCALE GENOMIC DNA]</scope>
    <source>
        <strain evidence="2 3">ATCC MYA-4762</strain>
    </source>
</reference>
<gene>
    <name evidence="2" type="ORF">L211DRAFT_37729</name>
</gene>